<accession>A0ABX2KQ62</accession>
<proteinExistence type="predicted"/>
<protein>
    <submittedName>
        <fullName evidence="1">TIGR02646 family protein</fullName>
    </submittedName>
</protein>
<organism evidence="1 2">
    <name type="scientific">Azospirillum formosense</name>
    <dbReference type="NCBI Taxonomy" id="861533"/>
    <lineage>
        <taxon>Bacteria</taxon>
        <taxon>Pseudomonadati</taxon>
        <taxon>Pseudomonadota</taxon>
        <taxon>Alphaproteobacteria</taxon>
        <taxon>Rhodospirillales</taxon>
        <taxon>Azospirillaceae</taxon>
        <taxon>Azospirillum</taxon>
    </lineage>
</organism>
<dbReference type="EMBL" id="WHOR01000026">
    <property type="protein sequence ID" value="NUB18756.1"/>
    <property type="molecule type" value="Genomic_DNA"/>
</dbReference>
<dbReference type="Proteomes" id="UP000639419">
    <property type="component" value="Unassembled WGS sequence"/>
</dbReference>
<gene>
    <name evidence="1" type="ORF">GBZ26_05940</name>
</gene>
<name>A0ABX2KQ62_9PROT</name>
<evidence type="ECO:0000313" key="1">
    <source>
        <dbReference type="EMBL" id="NUB18756.1"/>
    </source>
</evidence>
<evidence type="ECO:0000313" key="2">
    <source>
        <dbReference type="Proteomes" id="UP000639419"/>
    </source>
</evidence>
<dbReference type="NCBIfam" id="TIGR02646">
    <property type="entry name" value="retron system putative HNH endonuclease"/>
    <property type="match status" value="1"/>
</dbReference>
<sequence>MTKGAEPKSLTERRATVAVDDPRGYDDYREKEEVRATLVAEQRALCCYCMGRIVNDPLKMKIEHWRCQEHHRKLQLDYSNLLGACLGGEGKSPNEQHCDTKKASCDLKWNPANPAHAIESRLRYLADGTVESADQEFNAQINDVLGLNLAHLKSNRKAVLDAVLKWWRSTPNARQKVQQQIDHRINAAEHQPFSPVAVWFLRQKLGGAAA</sequence>
<reference evidence="1 2" key="1">
    <citation type="submission" date="2019-10" db="EMBL/GenBank/DDBJ databases">
        <title>Genome sequence of Azospirillum formosense CC-Nfb-7.</title>
        <authorList>
            <person name="Ambrosini A."/>
            <person name="Sant'Anna F.H."/>
            <person name="Cassan F.D."/>
            <person name="Souza E.M."/>
            <person name="Passaglia L.M.P."/>
        </authorList>
    </citation>
    <scope>NUCLEOTIDE SEQUENCE [LARGE SCALE GENOMIC DNA]</scope>
    <source>
        <strain evidence="1 2">CC-NFb-7</strain>
    </source>
</reference>
<dbReference type="InterPro" id="IPR013467">
    <property type="entry name" value="HNH78-like"/>
</dbReference>
<keyword evidence="2" id="KW-1185">Reference proteome</keyword>
<comment type="caution">
    <text evidence="1">The sequence shown here is derived from an EMBL/GenBank/DDBJ whole genome shotgun (WGS) entry which is preliminary data.</text>
</comment>